<feature type="transmembrane region" description="Helical" evidence="1">
    <location>
        <begin position="187"/>
        <end position="209"/>
    </location>
</feature>
<feature type="transmembrane region" description="Helical" evidence="1">
    <location>
        <begin position="150"/>
        <end position="175"/>
    </location>
</feature>
<keyword evidence="2" id="KW-0496">Mitochondrion</keyword>
<accession>V9NFG1</accession>
<reference evidence="2" key="1">
    <citation type="journal article" date="2014" name="Mitochondrial DNA">
        <title>Complete mitochondrial genome of sublittoral macroalga Rhodymenia pseudopalmata (Rhodymeniales, Rhodophyta).</title>
        <authorList>
            <person name="Kim K.M."/>
            <person name="Yang E.C."/>
            <person name="Yi G."/>
            <person name="Yoon H.S."/>
        </authorList>
    </citation>
    <scope>NUCLEOTIDE SEQUENCE</scope>
</reference>
<keyword evidence="1" id="KW-0472">Membrane</keyword>
<feature type="transmembrane region" description="Helical" evidence="1">
    <location>
        <begin position="102"/>
        <end position="130"/>
    </location>
</feature>
<evidence type="ECO:0000313" key="2">
    <source>
        <dbReference type="EMBL" id="AGO19279.1"/>
    </source>
</evidence>
<dbReference type="RefSeq" id="YP_008994227.1">
    <property type="nucleotide sequence ID" value="NC_023252.1"/>
</dbReference>
<feature type="transmembrane region" description="Helical" evidence="1">
    <location>
        <begin position="215"/>
        <end position="240"/>
    </location>
</feature>
<dbReference type="GeneID" id="18129151"/>
<proteinExistence type="predicted"/>
<dbReference type="EMBL" id="KC875852">
    <property type="protein sequence ID" value="AGO19279.1"/>
    <property type="molecule type" value="Genomic_DNA"/>
</dbReference>
<feature type="transmembrane region" description="Helical" evidence="1">
    <location>
        <begin position="62"/>
        <end position="81"/>
    </location>
</feature>
<dbReference type="AlphaFoldDB" id="V9NFG1"/>
<keyword evidence="1" id="KW-1133">Transmembrane helix</keyword>
<gene>
    <name evidence="2" type="primary">secY</name>
    <name evidence="2" type="ORF">Rhody.mt.42</name>
</gene>
<sequence length="256" mass="30773">MLIKYYLTEFTYRLTYVILCFILCTITTFPDIYILVLFKTYPFLSFFNQKFLLTSITDFLDLVWIVIPDVVHLFVLPFIIYHSYHFYKSSWYFYQLNIIRKSLFWVGFLSVCSFSFFYLTLTPAAINFLVQWDILNQRNNFLLVEIELRLLGYVSWFVSFQYSVINLVNLLFMLFWQGFIWCKFTAIYYLLKFYKQALVFFTIFLLFLINPPDIFLQFLIIFITCLVYEIIFLVICVKLVNLNNSNANNSSTSQIS</sequence>
<organism evidence="2">
    <name type="scientific">Rhodymenia pseudopalmata</name>
    <name type="common">Red alga</name>
    <dbReference type="NCBI Taxonomy" id="31502"/>
    <lineage>
        <taxon>Eukaryota</taxon>
        <taxon>Rhodophyta</taxon>
        <taxon>Florideophyceae</taxon>
        <taxon>Rhodymeniophycidae</taxon>
        <taxon>Rhodymeniales</taxon>
        <taxon>Rhodymeniaceae</taxon>
        <taxon>Rhodymenia</taxon>
    </lineage>
</organism>
<feature type="transmembrane region" description="Helical" evidence="1">
    <location>
        <begin position="12"/>
        <end position="38"/>
    </location>
</feature>
<geneLocation type="mitochondrion" evidence="2"/>
<keyword evidence="1" id="KW-0812">Transmembrane</keyword>
<evidence type="ECO:0000256" key="1">
    <source>
        <dbReference type="SAM" id="Phobius"/>
    </source>
</evidence>
<protein>
    <submittedName>
        <fullName evidence="2">Preprotein translocase subunit SecY</fullName>
    </submittedName>
</protein>
<name>V9NFG1_RHOPU</name>